<dbReference type="InterPro" id="IPR011251">
    <property type="entry name" value="Luciferase-like_dom"/>
</dbReference>
<dbReference type="Pfam" id="PF00296">
    <property type="entry name" value="Bac_luciferase"/>
    <property type="match status" value="2"/>
</dbReference>
<dbReference type="InterPro" id="IPR036661">
    <property type="entry name" value="Luciferase-like_sf"/>
</dbReference>
<dbReference type="AlphaFoldDB" id="A0A2M8WSF2"/>
<sequence length="515" mass="52444">MTSPKPVPLSVLELAPVSVGQTGADAIRAALDVATAADAAGYRRIWFAQHHLSPGVASAQPAVLAALAAERTTTIRVGSGAILLGTTSPLVGAEQLGTVAAAHPGRVDLGVGRAFTPPSAGGPVDAPAEAPDGASAGAPDRGRVVDGLVVPRPVRFDPRDPTVRARLLAQVAAVGARDAGDFRAELETVLALRDGTFTSQGLPFTSPPVEGAELDLWVLASSGGESARVAGELGLPLAANYHVSPGTVLDTVAAYHEAFRPGVLDAPYVVVSADVLVAPTGDEARALAEPFATWVRSIRSGAGGAVAYPAPGTSVPWTEWSDADRDLVADRVDSRLVGSPDEVVARLEALARATGADELLVTTEAFDPADRVRSFELLAAAWAERAPVEGAADAGDRVAAGAVLVDVRSAAGRAATGAIPGARITDRHRLDSLFDEAGTPLVALDTPVVVVCGSVNGSGPVARELRRRGFTDVTHVDGGFPAWQAAGLPTVSPDEPAPAPEPVALAHATSQHVPA</sequence>
<dbReference type="Gene3D" id="3.40.250.10">
    <property type="entry name" value="Rhodanese-like domain"/>
    <property type="match status" value="1"/>
</dbReference>
<dbReference type="GO" id="GO:0005829">
    <property type="term" value="C:cytosol"/>
    <property type="evidence" value="ECO:0007669"/>
    <property type="project" value="TreeGrafter"/>
</dbReference>
<dbReference type="Proteomes" id="UP000231586">
    <property type="component" value="Unassembled WGS sequence"/>
</dbReference>
<dbReference type="SUPFAM" id="SSF51679">
    <property type="entry name" value="Bacterial luciferase-like"/>
    <property type="match status" value="1"/>
</dbReference>
<dbReference type="SMART" id="SM00450">
    <property type="entry name" value="RHOD"/>
    <property type="match status" value="1"/>
</dbReference>
<organism evidence="3 4">
    <name type="scientific">Luteimicrobium subarcticum</name>
    <dbReference type="NCBI Taxonomy" id="620910"/>
    <lineage>
        <taxon>Bacteria</taxon>
        <taxon>Bacillati</taxon>
        <taxon>Actinomycetota</taxon>
        <taxon>Actinomycetes</taxon>
        <taxon>Micrococcales</taxon>
        <taxon>Luteimicrobium</taxon>
    </lineage>
</organism>
<dbReference type="InterPro" id="IPR050766">
    <property type="entry name" value="Bact_Lucif_Oxidored"/>
</dbReference>
<accession>A0A2M8WSF2</accession>
<proteinExistence type="predicted"/>
<dbReference type="OrthoDB" id="9780518at2"/>
<dbReference type="RefSeq" id="WP_100349458.1">
    <property type="nucleotide sequence ID" value="NZ_PGTZ01000007.1"/>
</dbReference>
<keyword evidence="4" id="KW-1185">Reference proteome</keyword>
<protein>
    <submittedName>
        <fullName evidence="3">Luciferase family oxidoreductase group 1</fullName>
    </submittedName>
</protein>
<dbReference type="PANTHER" id="PTHR30137">
    <property type="entry name" value="LUCIFERASE-LIKE MONOOXYGENASE"/>
    <property type="match status" value="1"/>
</dbReference>
<evidence type="ECO:0000256" key="1">
    <source>
        <dbReference type="SAM" id="MobiDB-lite"/>
    </source>
</evidence>
<feature type="region of interest" description="Disordered" evidence="1">
    <location>
        <begin position="117"/>
        <end position="142"/>
    </location>
</feature>
<dbReference type="SUPFAM" id="SSF52821">
    <property type="entry name" value="Rhodanese/Cell cycle control phosphatase"/>
    <property type="match status" value="1"/>
</dbReference>
<dbReference type="InterPro" id="IPR036873">
    <property type="entry name" value="Rhodanese-like_dom_sf"/>
</dbReference>
<evidence type="ECO:0000259" key="2">
    <source>
        <dbReference type="PROSITE" id="PS50206"/>
    </source>
</evidence>
<dbReference type="InterPro" id="IPR001763">
    <property type="entry name" value="Rhodanese-like_dom"/>
</dbReference>
<reference evidence="3 4" key="1">
    <citation type="submission" date="2017-11" db="EMBL/GenBank/DDBJ databases">
        <title>Genomic Encyclopedia of Archaeal and Bacterial Type Strains, Phase II (KMG-II): From Individual Species to Whole Genera.</title>
        <authorList>
            <person name="Goeker M."/>
        </authorList>
    </citation>
    <scope>NUCLEOTIDE SEQUENCE [LARGE SCALE GENOMIC DNA]</scope>
    <source>
        <strain evidence="3 4">DSM 22413</strain>
    </source>
</reference>
<evidence type="ECO:0000313" key="4">
    <source>
        <dbReference type="Proteomes" id="UP000231586"/>
    </source>
</evidence>
<dbReference type="EMBL" id="PGTZ01000007">
    <property type="protein sequence ID" value="PJI93824.1"/>
    <property type="molecule type" value="Genomic_DNA"/>
</dbReference>
<dbReference type="PROSITE" id="PS50206">
    <property type="entry name" value="RHODANESE_3"/>
    <property type="match status" value="1"/>
</dbReference>
<evidence type="ECO:0000313" key="3">
    <source>
        <dbReference type="EMBL" id="PJI93824.1"/>
    </source>
</evidence>
<dbReference type="CDD" id="cd00158">
    <property type="entry name" value="RHOD"/>
    <property type="match status" value="1"/>
</dbReference>
<name>A0A2M8WSF2_9MICO</name>
<feature type="domain" description="Rhodanese" evidence="2">
    <location>
        <begin position="398"/>
        <end position="492"/>
    </location>
</feature>
<dbReference type="Gene3D" id="3.20.20.30">
    <property type="entry name" value="Luciferase-like domain"/>
    <property type="match status" value="1"/>
</dbReference>
<comment type="caution">
    <text evidence="3">The sequence shown here is derived from an EMBL/GenBank/DDBJ whole genome shotgun (WGS) entry which is preliminary data.</text>
</comment>
<dbReference type="Pfam" id="PF00581">
    <property type="entry name" value="Rhodanese"/>
    <property type="match status" value="1"/>
</dbReference>
<dbReference type="PANTHER" id="PTHR30137:SF6">
    <property type="entry name" value="LUCIFERASE-LIKE MONOOXYGENASE"/>
    <property type="match status" value="1"/>
</dbReference>
<gene>
    <name evidence="3" type="ORF">CLV34_1300</name>
</gene>
<dbReference type="GO" id="GO:0016705">
    <property type="term" value="F:oxidoreductase activity, acting on paired donors, with incorporation or reduction of molecular oxygen"/>
    <property type="evidence" value="ECO:0007669"/>
    <property type="project" value="InterPro"/>
</dbReference>